<organism evidence="2 3">
    <name type="scientific">Venturia nashicola</name>
    <dbReference type="NCBI Taxonomy" id="86259"/>
    <lineage>
        <taxon>Eukaryota</taxon>
        <taxon>Fungi</taxon>
        <taxon>Dikarya</taxon>
        <taxon>Ascomycota</taxon>
        <taxon>Pezizomycotina</taxon>
        <taxon>Dothideomycetes</taxon>
        <taxon>Pleosporomycetidae</taxon>
        <taxon>Venturiales</taxon>
        <taxon>Venturiaceae</taxon>
        <taxon>Venturia</taxon>
    </lineage>
</organism>
<dbReference type="AlphaFoldDB" id="A0A4Z1PBP6"/>
<comment type="caution">
    <text evidence="2">The sequence shown here is derived from an EMBL/GenBank/DDBJ whole genome shotgun (WGS) entry which is preliminary data.</text>
</comment>
<reference evidence="2 3" key="1">
    <citation type="submission" date="2019-04" db="EMBL/GenBank/DDBJ databases">
        <title>High contiguity whole genome sequence and gene annotation resource for two Venturia nashicola isolates.</title>
        <authorList>
            <person name="Prokchorchik M."/>
            <person name="Won K."/>
            <person name="Lee Y."/>
            <person name="Choi E.D."/>
            <person name="Segonzac C."/>
            <person name="Sohn K.H."/>
        </authorList>
    </citation>
    <scope>NUCLEOTIDE SEQUENCE [LARGE SCALE GENOMIC DNA]</scope>
    <source>
        <strain evidence="2 3">PRI2</strain>
    </source>
</reference>
<name>A0A4Z1PBP6_9PEZI</name>
<evidence type="ECO:0000313" key="2">
    <source>
        <dbReference type="EMBL" id="TID26035.1"/>
    </source>
</evidence>
<gene>
    <name evidence="2" type="ORF">E6O75_ATG03898</name>
</gene>
<sequence>MPSRFDELFLEPFLPAPVMKRAPRLFEVFRDPEDPALHPDAPRTPVRAASATPPSTPFVKRKKPRVPRAPMKPRRSSRQVQDSSSSPCAHR</sequence>
<dbReference type="EMBL" id="SNSC02000003">
    <property type="protein sequence ID" value="TID26035.1"/>
    <property type="molecule type" value="Genomic_DNA"/>
</dbReference>
<protein>
    <submittedName>
        <fullName evidence="2">Uncharacterized protein</fullName>
    </submittedName>
</protein>
<feature type="compositionally biased region" description="Low complexity" evidence="1">
    <location>
        <begin position="78"/>
        <end position="91"/>
    </location>
</feature>
<evidence type="ECO:0000256" key="1">
    <source>
        <dbReference type="SAM" id="MobiDB-lite"/>
    </source>
</evidence>
<feature type="compositionally biased region" description="Basic residues" evidence="1">
    <location>
        <begin position="59"/>
        <end position="77"/>
    </location>
</feature>
<feature type="compositionally biased region" description="Basic and acidic residues" evidence="1">
    <location>
        <begin position="32"/>
        <end position="41"/>
    </location>
</feature>
<feature type="region of interest" description="Disordered" evidence="1">
    <location>
        <begin position="32"/>
        <end position="91"/>
    </location>
</feature>
<accession>A0A4Z1PBP6</accession>
<dbReference type="Proteomes" id="UP000298493">
    <property type="component" value="Unassembled WGS sequence"/>
</dbReference>
<keyword evidence="3" id="KW-1185">Reference proteome</keyword>
<proteinExistence type="predicted"/>
<evidence type="ECO:0000313" key="3">
    <source>
        <dbReference type="Proteomes" id="UP000298493"/>
    </source>
</evidence>